<dbReference type="InterPro" id="IPR003848">
    <property type="entry name" value="DUF218"/>
</dbReference>
<dbReference type="GO" id="GO:0043164">
    <property type="term" value="P:Gram-negative-bacterium-type cell wall biogenesis"/>
    <property type="evidence" value="ECO:0007669"/>
    <property type="project" value="TreeGrafter"/>
</dbReference>
<evidence type="ECO:0000259" key="3">
    <source>
        <dbReference type="Pfam" id="PF02698"/>
    </source>
</evidence>
<feature type="compositionally biased region" description="Polar residues" evidence="1">
    <location>
        <begin position="10"/>
        <end position="20"/>
    </location>
</feature>
<feature type="transmembrane region" description="Helical" evidence="2">
    <location>
        <begin position="30"/>
        <end position="51"/>
    </location>
</feature>
<keyword evidence="5" id="KW-1185">Reference proteome</keyword>
<evidence type="ECO:0000313" key="5">
    <source>
        <dbReference type="Proteomes" id="UP000315003"/>
    </source>
</evidence>
<evidence type="ECO:0000256" key="2">
    <source>
        <dbReference type="SAM" id="Phobius"/>
    </source>
</evidence>
<dbReference type="GO" id="GO:0005886">
    <property type="term" value="C:plasma membrane"/>
    <property type="evidence" value="ECO:0007669"/>
    <property type="project" value="TreeGrafter"/>
</dbReference>
<keyword evidence="2" id="KW-0812">Transmembrane</keyword>
<name>A0A517STT3_9BACT</name>
<dbReference type="OrthoDB" id="9782395at2"/>
<dbReference type="EMBL" id="CP036272">
    <property type="protein sequence ID" value="QDT59532.1"/>
    <property type="molecule type" value="Genomic_DNA"/>
</dbReference>
<dbReference type="AlphaFoldDB" id="A0A517STT3"/>
<dbReference type="PANTHER" id="PTHR30336:SF4">
    <property type="entry name" value="ENVELOPE BIOGENESIS FACTOR ELYC"/>
    <property type="match status" value="1"/>
</dbReference>
<keyword evidence="2" id="KW-0472">Membrane</keyword>
<dbReference type="PANTHER" id="PTHR30336">
    <property type="entry name" value="INNER MEMBRANE PROTEIN, PROBABLE PERMEASE"/>
    <property type="match status" value="1"/>
</dbReference>
<dbReference type="InterPro" id="IPR051599">
    <property type="entry name" value="Cell_Envelope_Assoc"/>
</dbReference>
<accession>A0A517STT3</accession>
<protein>
    <recommendedName>
        <fullName evidence="3">DUF218 domain-containing protein</fullName>
    </recommendedName>
</protein>
<dbReference type="Proteomes" id="UP000315003">
    <property type="component" value="Chromosome"/>
</dbReference>
<gene>
    <name evidence="4" type="ORF">SV7mr_20400</name>
</gene>
<reference evidence="4 5" key="1">
    <citation type="submission" date="2019-02" db="EMBL/GenBank/DDBJ databases">
        <title>Deep-cultivation of Planctomycetes and their phenomic and genomic characterization uncovers novel biology.</title>
        <authorList>
            <person name="Wiegand S."/>
            <person name="Jogler M."/>
            <person name="Boedeker C."/>
            <person name="Pinto D."/>
            <person name="Vollmers J."/>
            <person name="Rivas-Marin E."/>
            <person name="Kohn T."/>
            <person name="Peeters S.H."/>
            <person name="Heuer A."/>
            <person name="Rast P."/>
            <person name="Oberbeckmann S."/>
            <person name="Bunk B."/>
            <person name="Jeske O."/>
            <person name="Meyerdierks A."/>
            <person name="Storesund J.E."/>
            <person name="Kallscheuer N."/>
            <person name="Luecker S."/>
            <person name="Lage O.M."/>
            <person name="Pohl T."/>
            <person name="Merkel B.J."/>
            <person name="Hornburger P."/>
            <person name="Mueller R.-W."/>
            <person name="Bruemmer F."/>
            <person name="Labrenz M."/>
            <person name="Spormann A.M."/>
            <person name="Op den Camp H."/>
            <person name="Overmann J."/>
            <person name="Amann R."/>
            <person name="Jetten M.S.M."/>
            <person name="Mascher T."/>
            <person name="Medema M.H."/>
            <person name="Devos D.P."/>
            <person name="Kaster A.-K."/>
            <person name="Ovreas L."/>
            <person name="Rohde M."/>
            <person name="Galperin M.Y."/>
            <person name="Jogler C."/>
        </authorList>
    </citation>
    <scope>NUCLEOTIDE SEQUENCE [LARGE SCALE GENOMIC DNA]</scope>
    <source>
        <strain evidence="4 5">SV_7m_r</strain>
    </source>
</reference>
<sequence>MAKMSEKQSPKTGTVSELPSSASSSIRQGLWDVTPSLLVVAVMVIWSAIFGGRSTAERAITDFAMPLGLCWLTGLWAVTFCLRRRRWLIGSICLLFWLLLTLGSSNYIANALGQYVRYVPQTDPASEIEQPLDAIVLLGGYAYPNRFNVAELGSDGQRLLLAAQLLHANKTKTVICTGTSASGQSHPSAIGKQMLVSLGGDPGVIFEAPGFNTDAEMQSLQEFFSKPPDDWLALTGGEKEAGDDSGGDAAGYRLGLVTSATHMPRALRLSKTVGLNFEPLPCCLAGGGGPFNPRSLIPNAGAAKNVSASFKEVLAKLVGR</sequence>
<organism evidence="4 5">
    <name type="scientific">Stieleria bergensis</name>
    <dbReference type="NCBI Taxonomy" id="2528025"/>
    <lineage>
        <taxon>Bacteria</taxon>
        <taxon>Pseudomonadati</taxon>
        <taxon>Planctomycetota</taxon>
        <taxon>Planctomycetia</taxon>
        <taxon>Pirellulales</taxon>
        <taxon>Pirellulaceae</taxon>
        <taxon>Stieleria</taxon>
    </lineage>
</organism>
<feature type="transmembrane region" description="Helical" evidence="2">
    <location>
        <begin position="63"/>
        <end position="82"/>
    </location>
</feature>
<keyword evidence="2" id="KW-1133">Transmembrane helix</keyword>
<evidence type="ECO:0000313" key="4">
    <source>
        <dbReference type="EMBL" id="QDT59532.1"/>
    </source>
</evidence>
<dbReference type="GO" id="GO:0000270">
    <property type="term" value="P:peptidoglycan metabolic process"/>
    <property type="evidence" value="ECO:0007669"/>
    <property type="project" value="TreeGrafter"/>
</dbReference>
<dbReference type="Pfam" id="PF02698">
    <property type="entry name" value="DUF218"/>
    <property type="match status" value="1"/>
</dbReference>
<feature type="domain" description="DUF218" evidence="3">
    <location>
        <begin position="133"/>
        <end position="314"/>
    </location>
</feature>
<feature type="region of interest" description="Disordered" evidence="1">
    <location>
        <begin position="1"/>
        <end position="20"/>
    </location>
</feature>
<feature type="transmembrane region" description="Helical" evidence="2">
    <location>
        <begin position="87"/>
        <end position="109"/>
    </location>
</feature>
<evidence type="ECO:0000256" key="1">
    <source>
        <dbReference type="SAM" id="MobiDB-lite"/>
    </source>
</evidence>
<proteinExistence type="predicted"/>